<reference evidence="2" key="1">
    <citation type="submission" date="2016-11" db="UniProtKB">
        <authorList>
            <consortium name="WormBaseParasite"/>
        </authorList>
    </citation>
    <scope>IDENTIFICATION</scope>
</reference>
<sequence length="81" mass="8764">MISTGPDSEVVLRPPRVHKRLTEVGEGVAHVSSYGSQQGQEVSLELHPNPVVAAVERRGVRSRLEHLQKEISKAQIGCGQG</sequence>
<accession>A0A1I8A2U0</accession>
<keyword evidence="1" id="KW-1185">Reference proteome</keyword>
<name>A0A1I8A2U0_9BILA</name>
<dbReference type="WBParaSite" id="L893_g32018.t1">
    <property type="protein sequence ID" value="L893_g32018.t1"/>
    <property type="gene ID" value="L893_g32018"/>
</dbReference>
<evidence type="ECO:0000313" key="1">
    <source>
        <dbReference type="Proteomes" id="UP000095287"/>
    </source>
</evidence>
<dbReference type="AlphaFoldDB" id="A0A1I8A2U0"/>
<organism evidence="1 2">
    <name type="scientific">Steinernema glaseri</name>
    <dbReference type="NCBI Taxonomy" id="37863"/>
    <lineage>
        <taxon>Eukaryota</taxon>
        <taxon>Metazoa</taxon>
        <taxon>Ecdysozoa</taxon>
        <taxon>Nematoda</taxon>
        <taxon>Chromadorea</taxon>
        <taxon>Rhabditida</taxon>
        <taxon>Tylenchina</taxon>
        <taxon>Panagrolaimomorpha</taxon>
        <taxon>Strongyloidoidea</taxon>
        <taxon>Steinernematidae</taxon>
        <taxon>Steinernema</taxon>
    </lineage>
</organism>
<proteinExistence type="predicted"/>
<evidence type="ECO:0000313" key="2">
    <source>
        <dbReference type="WBParaSite" id="L893_g32018.t1"/>
    </source>
</evidence>
<protein>
    <submittedName>
        <fullName evidence="2">KH_dom_type_1 domain-containing protein</fullName>
    </submittedName>
</protein>
<dbReference type="Proteomes" id="UP000095287">
    <property type="component" value="Unplaced"/>
</dbReference>